<dbReference type="RefSeq" id="WP_168926182.1">
    <property type="nucleotide sequence ID" value="NZ_JAAXLJ010000041.1"/>
</dbReference>
<keyword evidence="2" id="KW-1185">Reference proteome</keyword>
<comment type="caution">
    <text evidence="1">The sequence shown here is derived from an EMBL/GenBank/DDBJ whole genome shotgun (WGS) entry which is preliminary data.</text>
</comment>
<gene>
    <name evidence="1" type="ORF">HC026_12160</name>
</gene>
<protein>
    <submittedName>
        <fullName evidence="1">Uncharacterized protein</fullName>
    </submittedName>
</protein>
<organism evidence="1 2">
    <name type="scientific">Secundilactobacillus angelensis</name>
    <dbReference type="NCBI Taxonomy" id="2722706"/>
    <lineage>
        <taxon>Bacteria</taxon>
        <taxon>Bacillati</taxon>
        <taxon>Bacillota</taxon>
        <taxon>Bacilli</taxon>
        <taxon>Lactobacillales</taxon>
        <taxon>Lactobacillaceae</taxon>
        <taxon>Secundilactobacillus</taxon>
    </lineage>
</organism>
<dbReference type="EMBL" id="JAAXLJ010000041">
    <property type="protein sequence ID" value="NLR19641.1"/>
    <property type="molecule type" value="Genomic_DNA"/>
</dbReference>
<dbReference type="Proteomes" id="UP000763447">
    <property type="component" value="Unassembled WGS sequence"/>
</dbReference>
<evidence type="ECO:0000313" key="2">
    <source>
        <dbReference type="Proteomes" id="UP000763447"/>
    </source>
</evidence>
<reference evidence="1 2" key="1">
    <citation type="submission" date="2020-04" db="EMBL/GenBank/DDBJ databases">
        <title>A novel species of genus Lactobacillus that was isolated from fermented food Zha-chili.</title>
        <authorList>
            <person name="Zhang Z."/>
        </authorList>
    </citation>
    <scope>NUCLEOTIDE SEQUENCE [LARGE SCALE GENOMIC DNA]</scope>
    <source>
        <strain evidence="2">HBUAS51383</strain>
    </source>
</reference>
<proteinExistence type="predicted"/>
<name>A0ABX1L5U7_9LACO</name>
<evidence type="ECO:0000313" key="1">
    <source>
        <dbReference type="EMBL" id="NLR19641.1"/>
    </source>
</evidence>
<sequence>MRHYYAVRQSRTTNSEESGDVENELFLTAFQFEYSYVQNISQQKQISSKLVDELHKKISMDQMVYMQNGS</sequence>
<accession>A0ABX1L5U7</accession>